<reference evidence="2" key="2">
    <citation type="submission" date="2020-05" db="UniProtKB">
        <authorList>
            <consortium name="EnsemblMetazoa"/>
        </authorList>
    </citation>
    <scope>IDENTIFICATION</scope>
</reference>
<dbReference type="GO" id="GO:0004519">
    <property type="term" value="F:endonuclease activity"/>
    <property type="evidence" value="ECO:0007669"/>
    <property type="project" value="UniProtKB-KW"/>
</dbReference>
<dbReference type="EMBL" id="KE524978">
    <property type="protein sequence ID" value="KFB39381.1"/>
    <property type="molecule type" value="Genomic_DNA"/>
</dbReference>
<gene>
    <name evidence="1" type="ORF">ZHAS_00006807</name>
</gene>
<evidence type="ECO:0000313" key="3">
    <source>
        <dbReference type="Proteomes" id="UP000030765"/>
    </source>
</evidence>
<dbReference type="AlphaFoldDB" id="A0A084VN37"/>
<evidence type="ECO:0000313" key="1">
    <source>
        <dbReference type="EMBL" id="KFB39381.1"/>
    </source>
</evidence>
<organism evidence="1">
    <name type="scientific">Anopheles sinensis</name>
    <name type="common">Mosquito</name>
    <dbReference type="NCBI Taxonomy" id="74873"/>
    <lineage>
        <taxon>Eukaryota</taxon>
        <taxon>Metazoa</taxon>
        <taxon>Ecdysozoa</taxon>
        <taxon>Arthropoda</taxon>
        <taxon>Hexapoda</taxon>
        <taxon>Insecta</taxon>
        <taxon>Pterygota</taxon>
        <taxon>Neoptera</taxon>
        <taxon>Endopterygota</taxon>
        <taxon>Diptera</taxon>
        <taxon>Nematocera</taxon>
        <taxon>Culicoidea</taxon>
        <taxon>Culicidae</taxon>
        <taxon>Anophelinae</taxon>
        <taxon>Anopheles</taxon>
    </lineage>
</organism>
<keyword evidence="3" id="KW-1185">Reference proteome</keyword>
<protein>
    <submittedName>
        <fullName evidence="1 2">Endonuclease/exonuclease/phosphatase</fullName>
    </submittedName>
</protein>
<dbReference type="VEuPathDB" id="VectorBase:ASIC006807"/>
<dbReference type="EnsemblMetazoa" id="ASIC006807-RA">
    <property type="protein sequence ID" value="ASIC006807-PA"/>
    <property type="gene ID" value="ASIC006807"/>
</dbReference>
<keyword evidence="1" id="KW-0255">Endonuclease</keyword>
<keyword evidence="1" id="KW-0378">Hydrolase</keyword>
<dbReference type="EMBL" id="ATLV01014679">
    <property type="status" value="NOT_ANNOTATED_CDS"/>
    <property type="molecule type" value="Genomic_DNA"/>
</dbReference>
<keyword evidence="1" id="KW-0269">Exonuclease</keyword>
<keyword evidence="1" id="KW-0540">Nuclease</keyword>
<sequence length="116" mass="12729">MAASNWRSHEQAATAPIPRIQFAKRNDPARWNGRQLGAFENEEQINECLKVRAVLGAALTCEITWAALVHGKPAFWLGCTGTGVSRVGVCVCTRGWHSLISGRNRPALGIRWSMVS</sequence>
<dbReference type="Proteomes" id="UP000030765">
    <property type="component" value="Unassembled WGS sequence"/>
</dbReference>
<name>A0A084VN37_ANOSI</name>
<proteinExistence type="predicted"/>
<dbReference type="GO" id="GO:0004527">
    <property type="term" value="F:exonuclease activity"/>
    <property type="evidence" value="ECO:0007669"/>
    <property type="project" value="UniProtKB-KW"/>
</dbReference>
<evidence type="ECO:0000313" key="2">
    <source>
        <dbReference type="EnsemblMetazoa" id="ASIC006807-PA"/>
    </source>
</evidence>
<accession>A0A084VN37</accession>
<reference evidence="1 3" key="1">
    <citation type="journal article" date="2014" name="BMC Genomics">
        <title>Genome sequence of Anopheles sinensis provides insight into genetics basis of mosquito competence for malaria parasites.</title>
        <authorList>
            <person name="Zhou D."/>
            <person name="Zhang D."/>
            <person name="Ding G."/>
            <person name="Shi L."/>
            <person name="Hou Q."/>
            <person name="Ye Y."/>
            <person name="Xu Y."/>
            <person name="Zhou H."/>
            <person name="Xiong C."/>
            <person name="Li S."/>
            <person name="Yu J."/>
            <person name="Hong S."/>
            <person name="Yu X."/>
            <person name="Zou P."/>
            <person name="Chen C."/>
            <person name="Chang X."/>
            <person name="Wang W."/>
            <person name="Lv Y."/>
            <person name="Sun Y."/>
            <person name="Ma L."/>
            <person name="Shen B."/>
            <person name="Zhu C."/>
        </authorList>
    </citation>
    <scope>NUCLEOTIDE SEQUENCE [LARGE SCALE GENOMIC DNA]</scope>
</reference>